<dbReference type="PANTHER" id="PTHR43563:SF1">
    <property type="entry name" value="AMINE OXIDASE [FLAVIN-CONTAINING] B"/>
    <property type="match status" value="1"/>
</dbReference>
<evidence type="ECO:0000256" key="1">
    <source>
        <dbReference type="ARBA" id="ARBA00001974"/>
    </source>
</evidence>
<dbReference type="InterPro" id="IPR002937">
    <property type="entry name" value="Amino_oxidase"/>
</dbReference>
<dbReference type="OrthoDB" id="337830at2"/>
<feature type="binding site" evidence="4">
    <location>
        <position position="21"/>
    </location>
    <ligand>
        <name>FAD</name>
        <dbReference type="ChEBI" id="CHEBI:57692"/>
    </ligand>
</feature>
<feature type="binding site" evidence="4">
    <location>
        <position position="240"/>
    </location>
    <ligand>
        <name>FAD</name>
        <dbReference type="ChEBI" id="CHEBI:57692"/>
    </ligand>
</feature>
<gene>
    <name evidence="6" type="ORF">ATK30_0005</name>
</gene>
<evidence type="ECO:0000313" key="6">
    <source>
        <dbReference type="EMBL" id="PKV99933.1"/>
    </source>
</evidence>
<dbReference type="InterPro" id="IPR036188">
    <property type="entry name" value="FAD/NAD-bd_sf"/>
</dbReference>
<accession>A0A2N3X1D0</accession>
<comment type="similarity">
    <text evidence="2">Belongs to the flavin monoamine oxidase family.</text>
</comment>
<protein>
    <submittedName>
        <fullName evidence="6">Monoamine oxidase</fullName>
    </submittedName>
</protein>
<dbReference type="InterPro" id="IPR050703">
    <property type="entry name" value="Flavin_MAO"/>
</dbReference>
<name>A0A2N3X1D0_9PSEU</name>
<feature type="domain" description="Amine oxidase" evidence="5">
    <location>
        <begin position="20"/>
        <end position="455"/>
    </location>
</feature>
<evidence type="ECO:0000259" key="5">
    <source>
        <dbReference type="Pfam" id="PF01593"/>
    </source>
</evidence>
<sequence>MTTTKPAQLTADVAVVGAGLSGLVAARRLVRQGHSVVVLEADDRAGGRLYNLDAGDGVISEGGGQWVGKLHTRMFELLEELGLKTFPTHTEGKTIYLRRGKRRTYGGTIPPLGPVALLDFAQAQFRLERMAATVPAEVPWRARKATEWDSTTLGYWLDKHCRSAEARHLFELGLSLVFAESSSQVSLLKALHQIGTSGGVEFMMNTADGAQETRVAGGTQAVADAIAAELGDRVRLGSPVTSIEQDSRGALVRSAGAEVRCGRVIVAMTPGDAAWIDFLPPLPTRRAKLQRVWRNGGERKVCLVYRRPFWREQGLNGSAVTDLPIAHYVVDNSPPDGSKGILLAFIGTAASGGFHWDDTILDDKDARRDAFVKDLVELFGPQARDFEQYLEKSWIAEPWISGVAGLRTPGVLTNYTDATTAAVGRVHWAGAETSAEFESYMEGAVRAAERAVAEVVAQGVDVPR</sequence>
<evidence type="ECO:0000256" key="4">
    <source>
        <dbReference type="PIRSR" id="PIRSR601613-1"/>
    </source>
</evidence>
<dbReference type="Pfam" id="PF01593">
    <property type="entry name" value="Amino_oxidase"/>
    <property type="match status" value="1"/>
</dbReference>
<evidence type="ECO:0000256" key="3">
    <source>
        <dbReference type="ARBA" id="ARBA00023002"/>
    </source>
</evidence>
<comment type="cofactor">
    <cofactor evidence="1">
        <name>FAD</name>
        <dbReference type="ChEBI" id="CHEBI:57692"/>
    </cofactor>
</comment>
<dbReference type="SUPFAM" id="SSF54373">
    <property type="entry name" value="FAD-linked reductases, C-terminal domain"/>
    <property type="match status" value="1"/>
</dbReference>
<dbReference type="InterPro" id="IPR001613">
    <property type="entry name" value="Flavin_amine_oxidase"/>
</dbReference>
<comment type="caution">
    <text evidence="6">The sequence shown here is derived from an EMBL/GenBank/DDBJ whole genome shotgun (WGS) entry which is preliminary data.</text>
</comment>
<organism evidence="6 7">
    <name type="scientific">Amycolatopsis echigonensis</name>
    <dbReference type="NCBI Taxonomy" id="2576905"/>
    <lineage>
        <taxon>Bacteria</taxon>
        <taxon>Bacillati</taxon>
        <taxon>Actinomycetota</taxon>
        <taxon>Actinomycetes</taxon>
        <taxon>Pseudonocardiales</taxon>
        <taxon>Pseudonocardiaceae</taxon>
        <taxon>Amycolatopsis</taxon>
    </lineage>
</organism>
<proteinExistence type="inferred from homology"/>
<dbReference type="Gene3D" id="1.10.405.10">
    <property type="entry name" value="Guanine Nucleotide Dissociation Inhibitor, domain 1"/>
    <property type="match status" value="1"/>
</dbReference>
<evidence type="ECO:0000256" key="2">
    <source>
        <dbReference type="ARBA" id="ARBA00005995"/>
    </source>
</evidence>
<evidence type="ECO:0000313" key="7">
    <source>
        <dbReference type="Proteomes" id="UP000233750"/>
    </source>
</evidence>
<dbReference type="Proteomes" id="UP000233750">
    <property type="component" value="Unassembled WGS sequence"/>
</dbReference>
<reference evidence="6 7" key="1">
    <citation type="submission" date="2017-12" db="EMBL/GenBank/DDBJ databases">
        <title>Sequencing the genomes of 1000 Actinobacteria strains.</title>
        <authorList>
            <person name="Klenk H.-P."/>
        </authorList>
    </citation>
    <scope>NUCLEOTIDE SEQUENCE [LARGE SCALE GENOMIC DNA]</scope>
    <source>
        <strain evidence="6 7">DSM 45165</strain>
    </source>
</reference>
<keyword evidence="7" id="KW-1185">Reference proteome</keyword>
<keyword evidence="3" id="KW-0560">Oxidoreductase</keyword>
<dbReference type="GO" id="GO:0016491">
    <property type="term" value="F:oxidoreductase activity"/>
    <property type="evidence" value="ECO:0007669"/>
    <property type="project" value="UniProtKB-KW"/>
</dbReference>
<feature type="binding site" evidence="4">
    <location>
        <position position="345"/>
    </location>
    <ligand>
        <name>substrate</name>
    </ligand>
</feature>
<dbReference type="PRINTS" id="PR00757">
    <property type="entry name" value="AMINEOXDASEF"/>
</dbReference>
<dbReference type="Gene3D" id="3.50.50.60">
    <property type="entry name" value="FAD/NAD(P)-binding domain"/>
    <property type="match status" value="1"/>
</dbReference>
<dbReference type="RefSeq" id="WP_101433673.1">
    <property type="nucleotide sequence ID" value="NZ_PJMY01000001.1"/>
</dbReference>
<feature type="binding site" evidence="4">
    <location>
        <position position="432"/>
    </location>
    <ligand>
        <name>FAD</name>
        <dbReference type="ChEBI" id="CHEBI:57692"/>
    </ligand>
</feature>
<dbReference type="PANTHER" id="PTHR43563">
    <property type="entry name" value="AMINE OXIDASE"/>
    <property type="match status" value="1"/>
</dbReference>
<dbReference type="Gene3D" id="3.90.660.10">
    <property type="match status" value="1"/>
</dbReference>
<dbReference type="EMBL" id="PJMY01000001">
    <property type="protein sequence ID" value="PKV99933.1"/>
    <property type="molecule type" value="Genomic_DNA"/>
</dbReference>
<dbReference type="SUPFAM" id="SSF51905">
    <property type="entry name" value="FAD/NAD(P)-binding domain"/>
    <property type="match status" value="1"/>
</dbReference>
<dbReference type="AlphaFoldDB" id="A0A2N3X1D0"/>
<feature type="binding site" evidence="4">
    <location>
        <begin position="40"/>
        <end position="41"/>
    </location>
    <ligand>
        <name>FAD</name>
        <dbReference type="ChEBI" id="CHEBI:57692"/>
    </ligand>
</feature>